<evidence type="ECO:0000313" key="3">
    <source>
        <dbReference type="Proteomes" id="UP000318704"/>
    </source>
</evidence>
<dbReference type="EMBL" id="CP037920">
    <property type="protein sequence ID" value="QDU00206.1"/>
    <property type="molecule type" value="Genomic_DNA"/>
</dbReference>
<accession>A0A517W4M3</accession>
<dbReference type="Proteomes" id="UP000318704">
    <property type="component" value="Chromosome"/>
</dbReference>
<dbReference type="InterPro" id="IPR031329">
    <property type="entry name" value="NEUT/ALK_ceramidase_N"/>
</dbReference>
<feature type="domain" description="Neutral/alkaline non-lysosomal ceramidase N-terminal" evidence="1">
    <location>
        <begin position="12"/>
        <end position="265"/>
    </location>
</feature>
<proteinExistence type="predicted"/>
<organism evidence="2 3">
    <name type="scientific">Gimesia aquarii</name>
    <dbReference type="NCBI Taxonomy" id="2527964"/>
    <lineage>
        <taxon>Bacteria</taxon>
        <taxon>Pseudomonadati</taxon>
        <taxon>Planctomycetota</taxon>
        <taxon>Planctomycetia</taxon>
        <taxon>Planctomycetales</taxon>
        <taxon>Planctomycetaceae</taxon>
        <taxon>Gimesia</taxon>
    </lineage>
</organism>
<evidence type="ECO:0000313" key="2">
    <source>
        <dbReference type="EMBL" id="QDU00206.1"/>
    </source>
</evidence>
<gene>
    <name evidence="2" type="ORF">V144x_57190</name>
</gene>
<reference evidence="2 3" key="1">
    <citation type="submission" date="2019-03" db="EMBL/GenBank/DDBJ databases">
        <title>Deep-cultivation of Planctomycetes and their phenomic and genomic characterization uncovers novel biology.</title>
        <authorList>
            <person name="Wiegand S."/>
            <person name="Jogler M."/>
            <person name="Boedeker C."/>
            <person name="Pinto D."/>
            <person name="Vollmers J."/>
            <person name="Rivas-Marin E."/>
            <person name="Kohn T."/>
            <person name="Peeters S.H."/>
            <person name="Heuer A."/>
            <person name="Rast P."/>
            <person name="Oberbeckmann S."/>
            <person name="Bunk B."/>
            <person name="Jeske O."/>
            <person name="Meyerdierks A."/>
            <person name="Storesund J.E."/>
            <person name="Kallscheuer N."/>
            <person name="Luecker S."/>
            <person name="Lage O.M."/>
            <person name="Pohl T."/>
            <person name="Merkel B.J."/>
            <person name="Hornburger P."/>
            <person name="Mueller R.-W."/>
            <person name="Bruemmer F."/>
            <person name="Labrenz M."/>
            <person name="Spormann A.M."/>
            <person name="Op den Camp H."/>
            <person name="Overmann J."/>
            <person name="Amann R."/>
            <person name="Jetten M.S.M."/>
            <person name="Mascher T."/>
            <person name="Medema M.H."/>
            <person name="Devos D.P."/>
            <person name="Kaster A.-K."/>
            <person name="Ovreas L."/>
            <person name="Rohde M."/>
            <person name="Galperin M.Y."/>
            <person name="Jogler C."/>
        </authorList>
    </citation>
    <scope>NUCLEOTIDE SEQUENCE [LARGE SCALE GENOMIC DNA]</scope>
    <source>
        <strain evidence="2 3">V144</strain>
    </source>
</reference>
<evidence type="ECO:0000259" key="1">
    <source>
        <dbReference type="Pfam" id="PF04734"/>
    </source>
</evidence>
<sequence length="467" mass="51770">MFSSCFILAAEFQVGVAQVDITPPIGFRKGGGYGEIVSTGIHDPLFAKAIVFRQGTTKVAIVMNDLLSVPRELSIQARKQASERTGIPLQNIIIAATHNHGSPEYWGSLRDLAHNAAMAKLGTDPKETVDYQANLVAAWVSTIEQSVKNLRPTQIELAIGRQQSLAFNRRFHMQDGSVRFNPGAGNPEIVRPAGPVDEELPILLFRESTESRKAFASLSLFAMHTAVAGGTEFSADFPAVIQSRLQKQFGQNFISVFAEGTAGDINHIDIKNKNQLRGRLEVERIGNKLADTIIHAIRTSRSLDKPELAVKSETVFAPFEPIGKARYNEAIHLLRNQKSLRVPFLKLVAAWRDCHRYHHTLHYGDRKPLEVQAIRLDRDSAVVALPHEIFVEIGFAIKASSPFRNTIVISLANDVDYYIPTRRAFEEGSYEVTTCPLNPGCGELLVTSAQRLLKSLKMAETTEPQQR</sequence>
<dbReference type="KEGG" id="gaw:V144x_57190"/>
<name>A0A517W4M3_9PLAN</name>
<dbReference type="RefSeq" id="WP_144990358.1">
    <property type="nucleotide sequence ID" value="NZ_CP037920.1"/>
</dbReference>
<dbReference type="AlphaFoldDB" id="A0A517W4M3"/>
<protein>
    <submittedName>
        <fullName evidence="2">Neutral/alkaline non-lysosomal ceramidase</fullName>
    </submittedName>
</protein>
<dbReference type="Pfam" id="PF04734">
    <property type="entry name" value="Ceramidase_alk"/>
    <property type="match status" value="1"/>
</dbReference>